<protein>
    <submittedName>
        <fullName evidence="1">Uncharacterized protein</fullName>
    </submittedName>
</protein>
<keyword evidence="2" id="KW-1185">Reference proteome</keyword>
<evidence type="ECO:0000313" key="1">
    <source>
        <dbReference type="EMBL" id="ERM97550.1"/>
    </source>
</evidence>
<accession>W1NRB4</accession>
<gene>
    <name evidence="1" type="ORF">AMTR_s00200p00015800</name>
</gene>
<dbReference type="Gramene" id="ERM97550">
    <property type="protein sequence ID" value="ERM97550"/>
    <property type="gene ID" value="AMTR_s00200p00015800"/>
</dbReference>
<dbReference type="AlphaFoldDB" id="W1NRB4"/>
<sequence>MSFPPPRKDMPCPSGHMHNIAMVQGSSLQHVYISSPTSKDMPCPSGHMHNIAMVQGIISSACVHIIPYPAKDMR</sequence>
<dbReference type="EMBL" id="KI396072">
    <property type="protein sequence ID" value="ERM97550.1"/>
    <property type="molecule type" value="Genomic_DNA"/>
</dbReference>
<dbReference type="Proteomes" id="UP000017836">
    <property type="component" value="Unassembled WGS sequence"/>
</dbReference>
<evidence type="ECO:0000313" key="2">
    <source>
        <dbReference type="Proteomes" id="UP000017836"/>
    </source>
</evidence>
<dbReference type="HOGENOM" id="CLU_2691110_0_0_1"/>
<name>W1NRB4_AMBTC</name>
<organism evidence="1 2">
    <name type="scientific">Amborella trichopoda</name>
    <dbReference type="NCBI Taxonomy" id="13333"/>
    <lineage>
        <taxon>Eukaryota</taxon>
        <taxon>Viridiplantae</taxon>
        <taxon>Streptophyta</taxon>
        <taxon>Embryophyta</taxon>
        <taxon>Tracheophyta</taxon>
        <taxon>Spermatophyta</taxon>
        <taxon>Magnoliopsida</taxon>
        <taxon>Amborellales</taxon>
        <taxon>Amborellaceae</taxon>
        <taxon>Amborella</taxon>
    </lineage>
</organism>
<proteinExistence type="predicted"/>
<reference evidence="2" key="1">
    <citation type="journal article" date="2013" name="Science">
        <title>The Amborella genome and the evolution of flowering plants.</title>
        <authorList>
            <consortium name="Amborella Genome Project"/>
        </authorList>
    </citation>
    <scope>NUCLEOTIDE SEQUENCE [LARGE SCALE GENOMIC DNA]</scope>
</reference>